<feature type="non-terminal residue" evidence="1">
    <location>
        <position position="59"/>
    </location>
</feature>
<reference evidence="1 2" key="1">
    <citation type="journal article" date="2019" name="Nat. Ecol. Evol.">
        <title>Megaphylogeny resolves global patterns of mushroom evolution.</title>
        <authorList>
            <person name="Varga T."/>
            <person name="Krizsan K."/>
            <person name="Foldi C."/>
            <person name="Dima B."/>
            <person name="Sanchez-Garcia M."/>
            <person name="Sanchez-Ramirez S."/>
            <person name="Szollosi G.J."/>
            <person name="Szarkandi J.G."/>
            <person name="Papp V."/>
            <person name="Albert L."/>
            <person name="Andreopoulos W."/>
            <person name="Angelini C."/>
            <person name="Antonin V."/>
            <person name="Barry K.W."/>
            <person name="Bougher N.L."/>
            <person name="Buchanan P."/>
            <person name="Buyck B."/>
            <person name="Bense V."/>
            <person name="Catcheside P."/>
            <person name="Chovatia M."/>
            <person name="Cooper J."/>
            <person name="Damon W."/>
            <person name="Desjardin D."/>
            <person name="Finy P."/>
            <person name="Geml J."/>
            <person name="Haridas S."/>
            <person name="Hughes K."/>
            <person name="Justo A."/>
            <person name="Karasinski D."/>
            <person name="Kautmanova I."/>
            <person name="Kiss B."/>
            <person name="Kocsube S."/>
            <person name="Kotiranta H."/>
            <person name="LaButti K.M."/>
            <person name="Lechner B.E."/>
            <person name="Liimatainen K."/>
            <person name="Lipzen A."/>
            <person name="Lukacs Z."/>
            <person name="Mihaltcheva S."/>
            <person name="Morgado L.N."/>
            <person name="Niskanen T."/>
            <person name="Noordeloos M.E."/>
            <person name="Ohm R.A."/>
            <person name="Ortiz-Santana B."/>
            <person name="Ovrebo C."/>
            <person name="Racz N."/>
            <person name="Riley R."/>
            <person name="Savchenko A."/>
            <person name="Shiryaev A."/>
            <person name="Soop K."/>
            <person name="Spirin V."/>
            <person name="Szebenyi C."/>
            <person name="Tomsovsky M."/>
            <person name="Tulloss R.E."/>
            <person name="Uehling J."/>
            <person name="Grigoriev I.V."/>
            <person name="Vagvolgyi C."/>
            <person name="Papp T."/>
            <person name="Martin F.M."/>
            <person name="Miettinen O."/>
            <person name="Hibbett D.S."/>
            <person name="Nagy L.G."/>
        </authorList>
    </citation>
    <scope>NUCLEOTIDE SEQUENCE [LARGE SCALE GENOMIC DNA]</scope>
    <source>
        <strain evidence="1 2">FP101781</strain>
    </source>
</reference>
<dbReference type="Proteomes" id="UP000298030">
    <property type="component" value="Unassembled WGS sequence"/>
</dbReference>
<evidence type="ECO:0000313" key="1">
    <source>
        <dbReference type="EMBL" id="TEB21403.1"/>
    </source>
</evidence>
<evidence type="ECO:0000313" key="2">
    <source>
        <dbReference type="Proteomes" id="UP000298030"/>
    </source>
</evidence>
<sequence length="59" mass="6271">MKRSRRRAPVLEIRSAISGWGGCLVGMNEGSGMCRIEGFPWPELKVGLPSISVGKANAG</sequence>
<accession>A0A4Y7SHS6</accession>
<dbReference type="AlphaFoldDB" id="A0A4Y7SHS6"/>
<dbReference type="EMBL" id="QPFP01000112">
    <property type="protein sequence ID" value="TEB21403.1"/>
    <property type="molecule type" value="Genomic_DNA"/>
</dbReference>
<gene>
    <name evidence="1" type="ORF">FA13DRAFT_1819585</name>
</gene>
<organism evidence="1 2">
    <name type="scientific">Coprinellus micaceus</name>
    <name type="common">Glistening ink-cap mushroom</name>
    <name type="synonym">Coprinus micaceus</name>
    <dbReference type="NCBI Taxonomy" id="71717"/>
    <lineage>
        <taxon>Eukaryota</taxon>
        <taxon>Fungi</taxon>
        <taxon>Dikarya</taxon>
        <taxon>Basidiomycota</taxon>
        <taxon>Agaricomycotina</taxon>
        <taxon>Agaricomycetes</taxon>
        <taxon>Agaricomycetidae</taxon>
        <taxon>Agaricales</taxon>
        <taxon>Agaricineae</taxon>
        <taxon>Psathyrellaceae</taxon>
        <taxon>Coprinellus</taxon>
    </lineage>
</organism>
<protein>
    <submittedName>
        <fullName evidence="1">Uncharacterized protein</fullName>
    </submittedName>
</protein>
<comment type="caution">
    <text evidence="1">The sequence shown here is derived from an EMBL/GenBank/DDBJ whole genome shotgun (WGS) entry which is preliminary data.</text>
</comment>
<keyword evidence="2" id="KW-1185">Reference proteome</keyword>
<proteinExistence type="predicted"/>
<name>A0A4Y7SHS6_COPMI</name>